<evidence type="ECO:0000313" key="8">
    <source>
        <dbReference type="Proteomes" id="UP000054279"/>
    </source>
</evidence>
<evidence type="ECO:0000256" key="2">
    <source>
        <dbReference type="ARBA" id="ARBA00022670"/>
    </source>
</evidence>
<dbReference type="EMBL" id="KN837251">
    <property type="protein sequence ID" value="KIJ30957.1"/>
    <property type="molecule type" value="Genomic_DNA"/>
</dbReference>
<name>A0A0C9UPR6_SPHS4</name>
<dbReference type="InterPro" id="IPR040521">
    <property type="entry name" value="KDZ"/>
</dbReference>
<feature type="compositionally biased region" description="Polar residues" evidence="5">
    <location>
        <begin position="213"/>
        <end position="236"/>
    </location>
</feature>
<keyword evidence="8" id="KW-1185">Reference proteome</keyword>
<feature type="domain" description="Ubiquitin-like protease family profile" evidence="6">
    <location>
        <begin position="1044"/>
        <end position="1223"/>
    </location>
</feature>
<dbReference type="AlphaFoldDB" id="A0A0C9UPR6"/>
<dbReference type="SUPFAM" id="SSF54001">
    <property type="entry name" value="Cysteine proteinases"/>
    <property type="match status" value="1"/>
</dbReference>
<dbReference type="GO" id="GO:0008234">
    <property type="term" value="F:cysteine-type peptidase activity"/>
    <property type="evidence" value="ECO:0007669"/>
    <property type="project" value="InterPro"/>
</dbReference>
<protein>
    <recommendedName>
        <fullName evidence="6">Ubiquitin-like protease family profile domain-containing protein</fullName>
    </recommendedName>
</protein>
<dbReference type="InterPro" id="IPR041320">
    <property type="entry name" value="CxC1"/>
</dbReference>
<dbReference type="GO" id="GO:0019783">
    <property type="term" value="F:ubiquitin-like protein peptidase activity"/>
    <property type="evidence" value="ECO:0007669"/>
    <property type="project" value="UniProtKB-ARBA"/>
</dbReference>
<dbReference type="PANTHER" id="PTHR33096:SF1">
    <property type="entry name" value="CXC1-LIKE CYSTEINE CLUSTER ASSOCIATED WITH KDZ TRANSPOSASES DOMAIN-CONTAINING PROTEIN"/>
    <property type="match status" value="1"/>
</dbReference>
<keyword evidence="3" id="KW-0378">Hydrolase</keyword>
<feature type="coiled-coil region" evidence="4">
    <location>
        <begin position="557"/>
        <end position="655"/>
    </location>
</feature>
<proteinExistence type="inferred from homology"/>
<dbReference type="HOGENOM" id="CLU_004552_10_4_1"/>
<evidence type="ECO:0000256" key="5">
    <source>
        <dbReference type="SAM" id="MobiDB-lite"/>
    </source>
</evidence>
<gene>
    <name evidence="7" type="ORF">M422DRAFT_783872</name>
</gene>
<dbReference type="PROSITE" id="PS50600">
    <property type="entry name" value="ULP_PROTEASE"/>
    <property type="match status" value="1"/>
</dbReference>
<feature type="region of interest" description="Disordered" evidence="5">
    <location>
        <begin position="182"/>
        <end position="245"/>
    </location>
</feature>
<feature type="compositionally biased region" description="Polar residues" evidence="5">
    <location>
        <begin position="192"/>
        <end position="203"/>
    </location>
</feature>
<accession>A0A0C9UPR6</accession>
<evidence type="ECO:0000256" key="3">
    <source>
        <dbReference type="ARBA" id="ARBA00022801"/>
    </source>
</evidence>
<reference evidence="7 8" key="1">
    <citation type="submission" date="2014-06" db="EMBL/GenBank/DDBJ databases">
        <title>Evolutionary Origins and Diversification of the Mycorrhizal Mutualists.</title>
        <authorList>
            <consortium name="DOE Joint Genome Institute"/>
            <consortium name="Mycorrhizal Genomics Consortium"/>
            <person name="Kohler A."/>
            <person name="Kuo A."/>
            <person name="Nagy L.G."/>
            <person name="Floudas D."/>
            <person name="Copeland A."/>
            <person name="Barry K.W."/>
            <person name="Cichocki N."/>
            <person name="Veneault-Fourrey C."/>
            <person name="LaButti K."/>
            <person name="Lindquist E.A."/>
            <person name="Lipzen A."/>
            <person name="Lundell T."/>
            <person name="Morin E."/>
            <person name="Murat C."/>
            <person name="Riley R."/>
            <person name="Ohm R."/>
            <person name="Sun H."/>
            <person name="Tunlid A."/>
            <person name="Henrissat B."/>
            <person name="Grigoriev I.V."/>
            <person name="Hibbett D.S."/>
            <person name="Martin F."/>
        </authorList>
    </citation>
    <scope>NUCLEOTIDE SEQUENCE [LARGE SCALE GENOMIC DNA]</scope>
    <source>
        <strain evidence="7 8">SS14</strain>
    </source>
</reference>
<keyword evidence="2" id="KW-0645">Protease</keyword>
<dbReference type="Gene3D" id="3.40.395.10">
    <property type="entry name" value="Adenoviral Proteinase, Chain A"/>
    <property type="match status" value="1"/>
</dbReference>
<dbReference type="InterPro" id="IPR038765">
    <property type="entry name" value="Papain-like_cys_pep_sf"/>
</dbReference>
<dbReference type="PANTHER" id="PTHR33096">
    <property type="entry name" value="CXC2 DOMAIN-CONTAINING PROTEIN"/>
    <property type="match status" value="1"/>
</dbReference>
<dbReference type="Proteomes" id="UP000054279">
    <property type="component" value="Unassembled WGS sequence"/>
</dbReference>
<sequence length="1274" mass="145216">MMLREATKNGRIVVPKGRIAGGDLQPCSCGKKQRRLSYVAAYWAYIEHRTLFFCDCRPAAATLVRAGLFPCTPLQPSIAFDINLLELITYNMAYTAPNLHGWALSLEWFWKERGYILGTREVLRKRFSNAFHWFTYLQEQVAKEVQEIIHPGFTQTINPSVIAPPEPPPSLFSPCVQCPTGQTKSIEDIEPPSTSAGAVTSKSARVLKLNGGDTPTQIKQEPGLPTSSSSAENPTPIQEEAESPKPATMPSIFLQEACPACFGGSRPSLAKSKNDIIVCIDGNFTQKCLQGKYIDPPLQHPHTLFVAEDEVNAMEVYIEAIRKKAANPRGQSVRDMLRNILPDHVLDECEKSFTAAQEKTAKASGKYYADTGLMALVCRHDRLLWVVNMTTPGEQQHYAFALLDKLFQHIPMDWHVGLLYDIGCQLERSMAKHSIMPSVFNRLCFAVSVFHAFGHQWSCQLHYHLRKCIGYGLSDGEGCERFWSNIRKLIPPLRVTGRHRWRWVLDRQFRHFKQDNLHNLAAIMKRKYKACDKKAKLAEKTLKKAGIPEATLKTQWLLQVEAQTAKLQRQSKNAADKEIERILDLREEQGDLQAQLRTLLTDEKKELEDRLQRLQQRKSVKSESSKSDVTVAEDVNATQEALDIISKRIETAEKALGVPEDTDLKALKGNVFLRHRVNARALKQRIQAKIRSHKFERGRLERVYRHHVMQEKDHQHTKTLLKRTESTVATLVKKFNDTVALMEELKRRKQAPLDVDDEIWNDDGLLEEENGIVPEWLGNQAIRDAIPAYLDKQRVLEETERLDKEVKAVCTWLVNETKAIDEARQHTADDVPLHFQLDMRMLLLWNVSEHWRRTLDPDSIMDGVWLQVHHIDGSLPVIVTTARDTQAMDTEEIDTSDESEISQDDIEERQMILAEECEQVLMQTAEGDRDVEDEEYIDTEEDDDDEEVEGSLTGIPGLPKPFVWLPSPPRRSVHDNNAVIDLTEATLMDLTNSHVVDLTADNVPIDLTNNSVIDLTGLPPDTPQPTRVSRRNRSGIIGKGCGPYSCFTEDVDRIEDANDGLFEGRVISVVAQALLQDIESPRAQHLSSLVLHTTRELLSYPGDEDVEARVTRWLREQLNLINPVRRSDTLLVPAFVPGHWTLVAIHWEIQTVRFYDSLPDRAYAKRDERRVEEEVWAFLQLMEREAGGTFERGAWQWVSETRGQRQNNGFDCGTFILADMREYFMRGKPSDITQAQMVSWKRCIIETLRGLEGIRYYLMTRVDDADGEVVIVDE</sequence>
<organism evidence="7 8">
    <name type="scientific">Sphaerobolus stellatus (strain SS14)</name>
    <dbReference type="NCBI Taxonomy" id="990650"/>
    <lineage>
        <taxon>Eukaryota</taxon>
        <taxon>Fungi</taxon>
        <taxon>Dikarya</taxon>
        <taxon>Basidiomycota</taxon>
        <taxon>Agaricomycotina</taxon>
        <taxon>Agaricomycetes</taxon>
        <taxon>Phallomycetidae</taxon>
        <taxon>Geastrales</taxon>
        <taxon>Sphaerobolaceae</taxon>
        <taxon>Sphaerobolus</taxon>
    </lineage>
</organism>
<comment type="similarity">
    <text evidence="1">Belongs to the peptidase C48 family.</text>
</comment>
<dbReference type="Pfam" id="PF02902">
    <property type="entry name" value="Peptidase_C48"/>
    <property type="match status" value="1"/>
</dbReference>
<evidence type="ECO:0000256" key="4">
    <source>
        <dbReference type="SAM" id="Coils"/>
    </source>
</evidence>
<evidence type="ECO:0000256" key="1">
    <source>
        <dbReference type="ARBA" id="ARBA00005234"/>
    </source>
</evidence>
<dbReference type="GO" id="GO:0006508">
    <property type="term" value="P:proteolysis"/>
    <property type="evidence" value="ECO:0007669"/>
    <property type="project" value="UniProtKB-KW"/>
</dbReference>
<dbReference type="InterPro" id="IPR003653">
    <property type="entry name" value="Peptidase_C48_C"/>
</dbReference>
<evidence type="ECO:0000259" key="6">
    <source>
        <dbReference type="PROSITE" id="PS50600"/>
    </source>
</evidence>
<evidence type="ECO:0000313" key="7">
    <source>
        <dbReference type="EMBL" id="KIJ30957.1"/>
    </source>
</evidence>
<keyword evidence="4" id="KW-0175">Coiled coil</keyword>
<dbReference type="OrthoDB" id="1939479at2759"/>
<dbReference type="Pfam" id="PF18802">
    <property type="entry name" value="CxC1"/>
    <property type="match status" value="1"/>
</dbReference>
<dbReference type="Pfam" id="PF18758">
    <property type="entry name" value="KDZ"/>
    <property type="match status" value="1"/>
</dbReference>